<sequence length="48" mass="4780">MTTGPVTPIPFGGWARSGDGVSAFAEATPNQATIAAAPIAAAVRRIRG</sequence>
<name>A0ABW3G5Y3_9NOCA</name>
<accession>A0ABW3G5Y3</accession>
<gene>
    <name evidence="1" type="ORF">ACFQ04_00510</name>
</gene>
<keyword evidence="2" id="KW-1185">Reference proteome</keyword>
<dbReference type="EMBL" id="JBHTIL010000001">
    <property type="protein sequence ID" value="MFD0924207.1"/>
    <property type="molecule type" value="Genomic_DNA"/>
</dbReference>
<dbReference type="Proteomes" id="UP001597068">
    <property type="component" value="Unassembled WGS sequence"/>
</dbReference>
<proteinExistence type="predicted"/>
<dbReference type="RefSeq" id="WP_253647731.1">
    <property type="nucleotide sequence ID" value="NZ_BAAAMO010000002.1"/>
</dbReference>
<comment type="caution">
    <text evidence="1">The sequence shown here is derived from an EMBL/GenBank/DDBJ whole genome shotgun (WGS) entry which is preliminary data.</text>
</comment>
<reference evidence="2" key="1">
    <citation type="journal article" date="2019" name="Int. J. Syst. Evol. Microbiol.">
        <title>The Global Catalogue of Microorganisms (GCM) 10K type strain sequencing project: providing services to taxonomists for standard genome sequencing and annotation.</title>
        <authorList>
            <consortium name="The Broad Institute Genomics Platform"/>
            <consortium name="The Broad Institute Genome Sequencing Center for Infectious Disease"/>
            <person name="Wu L."/>
            <person name="Ma J."/>
        </authorList>
    </citation>
    <scope>NUCLEOTIDE SEQUENCE [LARGE SCALE GENOMIC DNA]</scope>
    <source>
        <strain evidence="2">CCUG 50873</strain>
    </source>
</reference>
<protein>
    <recommendedName>
        <fullName evidence="3">Aldehyde dehydrogenase family protein</fullName>
    </recommendedName>
</protein>
<evidence type="ECO:0008006" key="3">
    <source>
        <dbReference type="Google" id="ProtNLM"/>
    </source>
</evidence>
<organism evidence="1 2">
    <name type="scientific">Williamsia deligens</name>
    <dbReference type="NCBI Taxonomy" id="321325"/>
    <lineage>
        <taxon>Bacteria</taxon>
        <taxon>Bacillati</taxon>
        <taxon>Actinomycetota</taxon>
        <taxon>Actinomycetes</taxon>
        <taxon>Mycobacteriales</taxon>
        <taxon>Nocardiaceae</taxon>
        <taxon>Williamsia</taxon>
    </lineage>
</organism>
<evidence type="ECO:0000313" key="2">
    <source>
        <dbReference type="Proteomes" id="UP001597068"/>
    </source>
</evidence>
<evidence type="ECO:0000313" key="1">
    <source>
        <dbReference type="EMBL" id="MFD0924207.1"/>
    </source>
</evidence>